<dbReference type="RefSeq" id="XP_044552904.1">
    <property type="nucleotide sequence ID" value="XM_044693046.1"/>
</dbReference>
<dbReference type="EMBL" id="PYSW02000009">
    <property type="protein sequence ID" value="KAG2388912.1"/>
    <property type="molecule type" value="Genomic_DNA"/>
</dbReference>
<protein>
    <submittedName>
        <fullName evidence="2">Uncharacterized protein</fullName>
    </submittedName>
</protein>
<organism evidence="2 3">
    <name type="scientific">Naegleria lovaniensis</name>
    <name type="common">Amoeba</name>
    <dbReference type="NCBI Taxonomy" id="51637"/>
    <lineage>
        <taxon>Eukaryota</taxon>
        <taxon>Discoba</taxon>
        <taxon>Heterolobosea</taxon>
        <taxon>Tetramitia</taxon>
        <taxon>Eutetramitia</taxon>
        <taxon>Vahlkampfiidae</taxon>
        <taxon>Naegleria</taxon>
    </lineage>
</organism>
<dbReference type="AlphaFoldDB" id="A0AA88GU35"/>
<gene>
    <name evidence="2" type="ORF">C9374_000351</name>
</gene>
<proteinExistence type="predicted"/>
<comment type="caution">
    <text evidence="2">The sequence shown here is derived from an EMBL/GenBank/DDBJ whole genome shotgun (WGS) entry which is preliminary data.</text>
</comment>
<accession>A0AA88GU35</accession>
<reference evidence="2 3" key="1">
    <citation type="journal article" date="2018" name="BMC Genomics">
        <title>The genome of Naegleria lovaniensis, the basis for a comparative approach to unravel pathogenicity factors of the human pathogenic amoeba N. fowleri.</title>
        <authorList>
            <person name="Liechti N."/>
            <person name="Schurch N."/>
            <person name="Bruggmann R."/>
            <person name="Wittwer M."/>
        </authorList>
    </citation>
    <scope>NUCLEOTIDE SEQUENCE [LARGE SCALE GENOMIC DNA]</scope>
    <source>
        <strain evidence="2 3">ATCC 30569</strain>
    </source>
</reference>
<feature type="compositionally biased region" description="Basic and acidic residues" evidence="1">
    <location>
        <begin position="26"/>
        <end position="38"/>
    </location>
</feature>
<evidence type="ECO:0000256" key="1">
    <source>
        <dbReference type="SAM" id="MobiDB-lite"/>
    </source>
</evidence>
<dbReference type="GeneID" id="68092813"/>
<dbReference type="Proteomes" id="UP000816034">
    <property type="component" value="Unassembled WGS sequence"/>
</dbReference>
<feature type="region of interest" description="Disordered" evidence="1">
    <location>
        <begin position="26"/>
        <end position="49"/>
    </location>
</feature>
<name>A0AA88GU35_NAELO</name>
<sequence>MNFPIKTSELLSHYFYNDEDYRDEFLNTSDDHQDSRENFDEEYCNNSEEDEDRAYFVTEIEKLKQSSTPRKQKKQQVENTQVKIKTRFLELPPEILLNIIDFVVPFFSTLEQVLKGQVFDDESKRDTNAVLQKVIQRMEPFFLYAINLDKTYAKLIPSYGGLTFNYTRSLARSEDVMLRQNMELIVKEIFNYLKVSKESFYKILITDCYHITTVKLFWDFLYHSLRNPYIVNEIIKFGVASLPGHQYVLAIPIYQAVQQATFEPVCFAHWFLMSPCFGVKNYLKFQGVGISSYQDEFIVLSNLSMDEWKRFLSFLRKQVKRYPCISEKREYIELIIRKVVDTVKILRSPGYSNSMAKKATVVVRPGDDKVIFKKVEYLISTFFLELNIPLLRHCTMTMNLYLEMVSFSSSQLFMRLLKRNVMDNSQLSQNQKSSYLFELLLENMEIFTASLKHFQFDIIDIILDFYERYAMNHQDIVKFLRNYYPIHTIISAVFLSLERMDMNKSFYSILTQCCKYITTIRKCFLKLSNNEHDVLKGAPTESSSQVENVMFTLVYEACNYLPLSRYREQIWIIFKYIYLTLIKEQGCTELIEDVKNSSGNNILEQAISTFEVFEYLLSKDQPKEILTIYQKLLYSTRYDVSTDRYCSLFNFLLEHSISKKRLLNHIIQGTISNEILLKMRKLKSYYHNEKLCRQLLKQSKLSLTLKSHSFSQESKSTYHALLNLFSEWGCEE</sequence>
<evidence type="ECO:0000313" key="2">
    <source>
        <dbReference type="EMBL" id="KAG2388912.1"/>
    </source>
</evidence>
<feature type="compositionally biased region" description="Acidic residues" evidence="1">
    <location>
        <begin position="39"/>
        <end position="49"/>
    </location>
</feature>
<keyword evidence="3" id="KW-1185">Reference proteome</keyword>
<evidence type="ECO:0000313" key="3">
    <source>
        <dbReference type="Proteomes" id="UP000816034"/>
    </source>
</evidence>